<dbReference type="PIRSF" id="PIRSF037663">
    <property type="entry name" value="Acetyltransf_GNAT_prd"/>
    <property type="match status" value="1"/>
</dbReference>
<protein>
    <submittedName>
        <fullName evidence="2">GNAT family N-acetyltransferase</fullName>
    </submittedName>
</protein>
<reference evidence="2 3" key="1">
    <citation type="submission" date="2020-04" db="EMBL/GenBank/DDBJ databases">
        <title>MicrobeNet Type strains.</title>
        <authorList>
            <person name="Nicholson A.C."/>
        </authorList>
    </citation>
    <scope>NUCLEOTIDE SEQUENCE [LARGE SCALE GENOMIC DNA]</scope>
    <source>
        <strain evidence="2 3">ATCC 23612</strain>
    </source>
</reference>
<dbReference type="RefSeq" id="WP_061081472.1">
    <property type="nucleotide sequence ID" value="NZ_JAAXPG010000026.1"/>
</dbReference>
<dbReference type="PANTHER" id="PTHR43072:SF36">
    <property type="entry name" value="RIBOSOMAL-PROTEIN-ALANINE ACETYLTRANSFERASE"/>
    <property type="match status" value="1"/>
</dbReference>
<dbReference type="Proteomes" id="UP000553209">
    <property type="component" value="Unassembled WGS sequence"/>
</dbReference>
<dbReference type="PROSITE" id="PS51186">
    <property type="entry name" value="GNAT"/>
    <property type="match status" value="1"/>
</dbReference>
<keyword evidence="2" id="KW-0808">Transferase</keyword>
<dbReference type="EMBL" id="JAAXPG010000026">
    <property type="protein sequence ID" value="NKZ00703.1"/>
    <property type="molecule type" value="Genomic_DNA"/>
</dbReference>
<name>A0A7X6RSV5_9ACTN</name>
<proteinExistence type="predicted"/>
<dbReference type="InterPro" id="IPR016181">
    <property type="entry name" value="Acyl_CoA_acyltransferase"/>
</dbReference>
<comment type="caution">
    <text evidence="2">The sequence shown here is derived from an EMBL/GenBank/DDBJ whole genome shotgun (WGS) entry which is preliminary data.</text>
</comment>
<evidence type="ECO:0000313" key="3">
    <source>
        <dbReference type="Proteomes" id="UP000553209"/>
    </source>
</evidence>
<dbReference type="CDD" id="cd04301">
    <property type="entry name" value="NAT_SF"/>
    <property type="match status" value="1"/>
</dbReference>
<dbReference type="AlphaFoldDB" id="A0A7X6RSV5"/>
<organism evidence="2 3">
    <name type="scientific">Nocardiopsis alborubida</name>
    <dbReference type="NCBI Taxonomy" id="146802"/>
    <lineage>
        <taxon>Bacteria</taxon>
        <taxon>Bacillati</taxon>
        <taxon>Actinomycetota</taxon>
        <taxon>Actinomycetes</taxon>
        <taxon>Streptosporangiales</taxon>
        <taxon>Nocardiopsidaceae</taxon>
        <taxon>Nocardiopsis</taxon>
    </lineage>
</organism>
<feature type="domain" description="N-acetyltransferase" evidence="1">
    <location>
        <begin position="4"/>
        <end position="148"/>
    </location>
</feature>
<evidence type="ECO:0000259" key="1">
    <source>
        <dbReference type="PROSITE" id="PS51186"/>
    </source>
</evidence>
<dbReference type="Pfam" id="PF00583">
    <property type="entry name" value="Acetyltransf_1"/>
    <property type="match status" value="1"/>
</dbReference>
<accession>A0A7X6RSV5</accession>
<gene>
    <name evidence="2" type="ORF">HGB44_23990</name>
</gene>
<dbReference type="InterPro" id="IPR017255">
    <property type="entry name" value="AcTrfase_GNAT_prd"/>
</dbReference>
<dbReference type="PANTHER" id="PTHR43072">
    <property type="entry name" value="N-ACETYLTRANSFERASE"/>
    <property type="match status" value="1"/>
</dbReference>
<keyword evidence="3" id="KW-1185">Reference proteome</keyword>
<dbReference type="SUPFAM" id="SSF55729">
    <property type="entry name" value="Acyl-CoA N-acyltransferases (Nat)"/>
    <property type="match status" value="1"/>
</dbReference>
<dbReference type="InterPro" id="IPR000182">
    <property type="entry name" value="GNAT_dom"/>
</dbReference>
<sequence length="151" mass="16580">MADVRVRTALPSDHPRIVAVCDDWWERPVAHILPRLFLDHFHTTSLIAEEEGELAGFLVGFPSPSVPEEAYVHFAGVAPGHRRTGLANGLYRRFADGARERGCAVVRAVTSPANERSIAFHRAHGFTVTGPHADYEGPGVDRMVFTLRLGA</sequence>
<dbReference type="GO" id="GO:0016747">
    <property type="term" value="F:acyltransferase activity, transferring groups other than amino-acyl groups"/>
    <property type="evidence" value="ECO:0007669"/>
    <property type="project" value="InterPro"/>
</dbReference>
<evidence type="ECO:0000313" key="2">
    <source>
        <dbReference type="EMBL" id="NKZ00703.1"/>
    </source>
</evidence>
<dbReference type="Gene3D" id="3.40.630.30">
    <property type="match status" value="1"/>
</dbReference>